<dbReference type="KEGG" id="pmrn:116953568"/>
<evidence type="ECO:0000256" key="1">
    <source>
        <dbReference type="ARBA" id="ARBA00005396"/>
    </source>
</evidence>
<sequence length="161" mass="18304">MAFMIKSMVGGQLKNLTGGGSSEEPKASEGEATPAEAQGMTREEFDEYQKQVVEEKMERDAMYASKKAGRATVRVELRKKYRLPKSEQDEAQITMAGDDVELPDELTRMVRQDEEEEEDKESFAARLQSLQEMDIDTIKEKAQETFNELKTSVAEHKCRVM</sequence>
<feature type="coiled-coil region" evidence="6">
    <location>
        <begin position="113"/>
        <end position="159"/>
    </location>
</feature>
<name>A0AAJ7U4V6_PETMA</name>
<keyword evidence="2" id="KW-0813">Transport</keyword>
<dbReference type="Proteomes" id="UP001318040">
    <property type="component" value="Chromosome 52"/>
</dbReference>
<dbReference type="InterPro" id="IPR008849">
    <property type="entry name" value="Synaphin"/>
</dbReference>
<evidence type="ECO:0000313" key="8">
    <source>
        <dbReference type="Proteomes" id="UP001318040"/>
    </source>
</evidence>
<dbReference type="CDD" id="cd22809">
    <property type="entry name" value="Complexin_NTD_CPLX_III_IV"/>
    <property type="match status" value="1"/>
</dbReference>
<evidence type="ECO:0000256" key="5">
    <source>
        <dbReference type="ARBA" id="ARBA00037297"/>
    </source>
</evidence>
<evidence type="ECO:0000313" key="9">
    <source>
        <dbReference type="RefSeq" id="XP_032829780.1"/>
    </source>
</evidence>
<dbReference type="PANTHER" id="PTHR16705:SF4">
    <property type="entry name" value="COMPLEXIN"/>
    <property type="match status" value="1"/>
</dbReference>
<keyword evidence="6" id="KW-0175">Coiled coil</keyword>
<comment type="similarity">
    <text evidence="1">Belongs to the complexin/synaphin family.</text>
</comment>
<dbReference type="GO" id="GO:0019905">
    <property type="term" value="F:syntaxin binding"/>
    <property type="evidence" value="ECO:0007669"/>
    <property type="project" value="InterPro"/>
</dbReference>
<keyword evidence="4" id="KW-0532">Neurotransmitter transport</keyword>
<dbReference type="GO" id="GO:0031201">
    <property type="term" value="C:SNARE complex"/>
    <property type="evidence" value="ECO:0007669"/>
    <property type="project" value="TreeGrafter"/>
</dbReference>
<reference evidence="9" key="1">
    <citation type="submission" date="2025-08" db="UniProtKB">
        <authorList>
            <consortium name="RefSeq"/>
        </authorList>
    </citation>
    <scope>IDENTIFICATION</scope>
    <source>
        <tissue evidence="9">Sperm</tissue>
    </source>
</reference>
<evidence type="ECO:0000256" key="6">
    <source>
        <dbReference type="SAM" id="Coils"/>
    </source>
</evidence>
<keyword evidence="8" id="KW-1185">Reference proteome</keyword>
<dbReference type="PANTHER" id="PTHR16705">
    <property type="entry name" value="COMPLEXIN"/>
    <property type="match status" value="1"/>
</dbReference>
<protein>
    <submittedName>
        <fullName evidence="9">Complexin-4-like</fullName>
    </submittedName>
</protein>
<dbReference type="GO" id="GO:0043195">
    <property type="term" value="C:terminal bouton"/>
    <property type="evidence" value="ECO:0007669"/>
    <property type="project" value="TreeGrafter"/>
</dbReference>
<feature type="region of interest" description="Disordered" evidence="7">
    <location>
        <begin position="1"/>
        <end position="47"/>
    </location>
</feature>
<accession>A0AAJ7U4V6</accession>
<dbReference type="GO" id="GO:0016079">
    <property type="term" value="P:synaptic vesicle exocytosis"/>
    <property type="evidence" value="ECO:0007669"/>
    <property type="project" value="TreeGrafter"/>
</dbReference>
<proteinExistence type="inferred from homology"/>
<dbReference type="GeneID" id="116953568"/>
<dbReference type="AlphaFoldDB" id="A0AAJ7U4V6"/>
<evidence type="ECO:0000256" key="7">
    <source>
        <dbReference type="SAM" id="MobiDB-lite"/>
    </source>
</evidence>
<comment type="function">
    <text evidence="5">Positively regulates a late step in synaptic vesicle exocytosis.</text>
</comment>
<dbReference type="RefSeq" id="XP_032829780.1">
    <property type="nucleotide sequence ID" value="XM_032973889.1"/>
</dbReference>
<dbReference type="Pfam" id="PF05835">
    <property type="entry name" value="Synaphin"/>
    <property type="match status" value="1"/>
</dbReference>
<dbReference type="GO" id="GO:0046928">
    <property type="term" value="P:regulation of neurotransmitter secretion"/>
    <property type="evidence" value="ECO:0007669"/>
    <property type="project" value="TreeGrafter"/>
</dbReference>
<gene>
    <name evidence="9" type="primary">LOC116953568</name>
</gene>
<keyword evidence="3" id="KW-0268">Exocytosis</keyword>
<evidence type="ECO:0000256" key="4">
    <source>
        <dbReference type="ARBA" id="ARBA00022775"/>
    </source>
</evidence>
<evidence type="ECO:0000256" key="2">
    <source>
        <dbReference type="ARBA" id="ARBA00022448"/>
    </source>
</evidence>
<evidence type="ECO:0000256" key="3">
    <source>
        <dbReference type="ARBA" id="ARBA00022483"/>
    </source>
</evidence>
<organism evidence="8 9">
    <name type="scientific">Petromyzon marinus</name>
    <name type="common">Sea lamprey</name>
    <dbReference type="NCBI Taxonomy" id="7757"/>
    <lineage>
        <taxon>Eukaryota</taxon>
        <taxon>Metazoa</taxon>
        <taxon>Chordata</taxon>
        <taxon>Craniata</taxon>
        <taxon>Vertebrata</taxon>
        <taxon>Cyclostomata</taxon>
        <taxon>Hyperoartia</taxon>
        <taxon>Petromyzontiformes</taxon>
        <taxon>Petromyzontidae</taxon>
        <taxon>Petromyzon</taxon>
    </lineage>
</organism>